<feature type="transmembrane region" description="Helical" evidence="1">
    <location>
        <begin position="20"/>
        <end position="38"/>
    </location>
</feature>
<evidence type="ECO:0000313" key="3">
    <source>
        <dbReference type="Proteomes" id="UP000319627"/>
    </source>
</evidence>
<proteinExistence type="predicted"/>
<keyword evidence="3" id="KW-1185">Reference proteome</keyword>
<organism evidence="2 3">
    <name type="scientific">Azomonas agilis</name>
    <dbReference type="NCBI Taxonomy" id="116849"/>
    <lineage>
        <taxon>Bacteria</taxon>
        <taxon>Pseudomonadati</taxon>
        <taxon>Pseudomonadota</taxon>
        <taxon>Gammaproteobacteria</taxon>
        <taxon>Pseudomonadales</taxon>
        <taxon>Pseudomonadaceae</taxon>
        <taxon>Azomonas</taxon>
    </lineage>
</organism>
<accession>A0A562IKN8</accession>
<comment type="caution">
    <text evidence="2">The sequence shown here is derived from an EMBL/GenBank/DDBJ whole genome shotgun (WGS) entry which is preliminary data.</text>
</comment>
<dbReference type="InterPro" id="IPR045584">
    <property type="entry name" value="Pilin-like"/>
</dbReference>
<dbReference type="SUPFAM" id="SSF54523">
    <property type="entry name" value="Pili subunits"/>
    <property type="match status" value="1"/>
</dbReference>
<gene>
    <name evidence="2" type="ORF">LX59_01735</name>
</gene>
<dbReference type="RefSeq" id="WP_144571438.1">
    <property type="nucleotide sequence ID" value="NZ_VLKG01000005.1"/>
</dbReference>
<reference evidence="2 3" key="1">
    <citation type="submission" date="2019-07" db="EMBL/GenBank/DDBJ databases">
        <title>Genomic Encyclopedia of Type Strains, Phase I: the one thousand microbial genomes (KMG-I) project.</title>
        <authorList>
            <person name="Kyrpides N."/>
        </authorList>
    </citation>
    <scope>NUCLEOTIDE SEQUENCE [LARGE SCALE GENOMIC DNA]</scope>
    <source>
        <strain evidence="2 3">DSM 375</strain>
    </source>
</reference>
<dbReference type="InterPro" id="IPR012902">
    <property type="entry name" value="N_methyl_site"/>
</dbReference>
<dbReference type="EMBL" id="VLKG01000005">
    <property type="protein sequence ID" value="TWH71448.1"/>
    <property type="molecule type" value="Genomic_DNA"/>
</dbReference>
<evidence type="ECO:0000313" key="2">
    <source>
        <dbReference type="EMBL" id="TWH71448.1"/>
    </source>
</evidence>
<keyword evidence="1" id="KW-1133">Transmembrane helix</keyword>
<dbReference type="OrthoDB" id="6158702at2"/>
<dbReference type="Pfam" id="PF07963">
    <property type="entry name" value="N_methyl"/>
    <property type="match status" value="1"/>
</dbReference>
<keyword evidence="1" id="KW-0812">Transmembrane</keyword>
<dbReference type="NCBIfam" id="TIGR02532">
    <property type="entry name" value="IV_pilin_GFxxxE"/>
    <property type="match status" value="1"/>
</dbReference>
<evidence type="ECO:0000256" key="1">
    <source>
        <dbReference type="SAM" id="Phobius"/>
    </source>
</evidence>
<keyword evidence="1" id="KW-0472">Membrane</keyword>
<dbReference type="Proteomes" id="UP000319627">
    <property type="component" value="Unassembled WGS sequence"/>
</dbReference>
<sequence length="200" mass="22174">MSFAVPHLGRQQQGLTLMELLVAIALTLVLSLLIAAVVQGWQEARTHLAHTAVPPVLEFCLLLEQSLDALVPVAESNRADPSGGLDWQASPWALEWLALRGWPPVAGITALQPQRLHYQVDTQALELLSRANPYAIRDTSWQVQARLDSVVYPSLQFYYGQRWQAEVAGLKDFPVQGVRLTLQQGGLPYVCTFSLPDLRP</sequence>
<protein>
    <submittedName>
        <fullName evidence="2">General secretion pathway protein J</fullName>
    </submittedName>
</protein>
<dbReference type="AlphaFoldDB" id="A0A562IKN8"/>
<name>A0A562IKN8_9GAMM</name>